<dbReference type="InterPro" id="IPR023346">
    <property type="entry name" value="Lysozyme-like_dom_sf"/>
</dbReference>
<dbReference type="InterPro" id="IPR050570">
    <property type="entry name" value="Cell_wall_metabolism_enzyme"/>
</dbReference>
<dbReference type="GO" id="GO:0004222">
    <property type="term" value="F:metalloendopeptidase activity"/>
    <property type="evidence" value="ECO:0007669"/>
    <property type="project" value="TreeGrafter"/>
</dbReference>
<reference evidence="1 2" key="1">
    <citation type="submission" date="2014-03" db="EMBL/GenBank/DDBJ databases">
        <title>Draft Genome of Photorhabdus luminescens BA1, an Egyptian Isolate.</title>
        <authorList>
            <person name="Ghazal S."/>
            <person name="Hurst S.G.IV."/>
            <person name="Morris K."/>
            <person name="Thomas K."/>
            <person name="Tisa L.S."/>
        </authorList>
    </citation>
    <scope>NUCLEOTIDE SEQUENCE [LARGE SCALE GENOMIC DNA]</scope>
    <source>
        <strain evidence="1 2">BA1</strain>
    </source>
</reference>
<name>A0A022PCA8_9GAMM</name>
<evidence type="ECO:0000313" key="1">
    <source>
        <dbReference type="EMBL" id="EYU13366.1"/>
    </source>
</evidence>
<comment type="caution">
    <text evidence="1">The sequence shown here is derived from an EMBL/GenBank/DDBJ whole genome shotgun (WGS) entry which is preliminary data.</text>
</comment>
<dbReference type="PANTHER" id="PTHR21666:SF290">
    <property type="entry name" value="PEPTIDASE M23 DOMAIN PROTEIN"/>
    <property type="match status" value="1"/>
</dbReference>
<dbReference type="Gene3D" id="2.70.70.10">
    <property type="entry name" value="Glucose Permease (Domain IIA)"/>
    <property type="match status" value="1"/>
</dbReference>
<dbReference type="SUPFAM" id="SSF51261">
    <property type="entry name" value="Duplicated hybrid motif"/>
    <property type="match status" value="1"/>
</dbReference>
<dbReference type="SUPFAM" id="SSF53955">
    <property type="entry name" value="Lysozyme-like"/>
    <property type="match status" value="1"/>
</dbReference>
<gene>
    <name evidence="1" type="ORF">BA1DRAFT_04160</name>
</gene>
<protein>
    <submittedName>
        <fullName evidence="1">Peptidase family M23</fullName>
    </submittedName>
</protein>
<dbReference type="AlphaFoldDB" id="A0A022PCA8"/>
<sequence>MIISPPLLRDKSDTESDSAWVDRMIPVDTRRGFPVNAWHTWHGGVHLIHSDSTSRPEKIRAIADGTVHFVRQPKFSQRDQPPYNYNGGTDCGCVVLKHETEIGNGENGKVTFFSLYMHLKTIDSTVSQGKTVYRKDPLGTVGQVDGANAVHFQIFCDDANLLKLVGRTERELNITKDGRTDVVYGDMHFYLPAGIAFCEKVPEKNRMTTWGKAPYTSLEPLFITMSFDKGKCTMTTRRQHQNGHYETVGEALVSEDYEYNLYKKAVELYPDSPSAGYEMLRFGRIINTEHEILSPADAPHWREVNYPGGKGWVNLAVSEVKKFSDADFPHWMEWQLIDDDSDSNSQCNSPTLLAQLNAETEPQADLSYAICHFPFEWDSATVESRFNWLKLPNDALEGPMSEEDWNKFIAHVKALCIDMAGLPSGRVWHFEPRRFITHFRKCGWLSQKELVALTPKFYYSGYPHTPRRSRVKWADKFDDWQKYYEDFNKCCNKYSILSVERKSIFLGQIYIETNMMAKTEEIGKGKKNRNGTWPVPAMEYYQSFYGRGLMQLTWPSNYESYMKYRTKISLPDVNQGYKYVDDRITLTSHHYWSDPREIIIDKRTHKKEVVINESLSKIWYPRFDPDIISSDSYCATDSAGFYWVSKHHDGKININREADKGFSEKSIGRCSVLVNGGGFGYFERQAYCRYVYYFLCDTVDMKNSEIVPISRGRASANVTVDYTRQCD</sequence>
<dbReference type="EMBL" id="JFGV01000091">
    <property type="protein sequence ID" value="EYU13366.1"/>
    <property type="molecule type" value="Genomic_DNA"/>
</dbReference>
<proteinExistence type="predicted"/>
<dbReference type="Proteomes" id="UP000023464">
    <property type="component" value="Unassembled WGS sequence"/>
</dbReference>
<dbReference type="RefSeq" id="WP_036782966.1">
    <property type="nucleotide sequence ID" value="NZ_CAWLTM010000024.1"/>
</dbReference>
<organism evidence="1 2">
    <name type="scientific">Photorhabdus aegyptia</name>
    <dbReference type="NCBI Taxonomy" id="2805098"/>
    <lineage>
        <taxon>Bacteria</taxon>
        <taxon>Pseudomonadati</taxon>
        <taxon>Pseudomonadota</taxon>
        <taxon>Gammaproteobacteria</taxon>
        <taxon>Enterobacterales</taxon>
        <taxon>Morganellaceae</taxon>
        <taxon>Photorhabdus</taxon>
    </lineage>
</organism>
<accession>A0A022PCA8</accession>
<dbReference type="PATRIC" id="fig|1393736.3.peg.4236"/>
<keyword evidence="2" id="KW-1185">Reference proteome</keyword>
<dbReference type="InterPro" id="IPR011055">
    <property type="entry name" value="Dup_hybrid_motif"/>
</dbReference>
<evidence type="ECO:0000313" key="2">
    <source>
        <dbReference type="Proteomes" id="UP000023464"/>
    </source>
</evidence>
<dbReference type="CDD" id="cd12797">
    <property type="entry name" value="M23_peptidase"/>
    <property type="match status" value="1"/>
</dbReference>
<dbReference type="PANTHER" id="PTHR21666">
    <property type="entry name" value="PEPTIDASE-RELATED"/>
    <property type="match status" value="1"/>
</dbReference>
<dbReference type="Gene3D" id="1.10.530.10">
    <property type="match status" value="1"/>
</dbReference>